<keyword evidence="3 6" id="KW-0697">Rotamase</keyword>
<name>A0A8H4PRR5_9HYPO</name>
<accession>A0A8H4PRR5</accession>
<gene>
    <name evidence="8" type="ORF">G6O67_005442</name>
</gene>
<dbReference type="Pfam" id="PF00254">
    <property type="entry name" value="FKBP_C"/>
    <property type="match status" value="1"/>
</dbReference>
<dbReference type="AlphaFoldDB" id="A0A8H4PRR5"/>
<evidence type="ECO:0000313" key="8">
    <source>
        <dbReference type="EMBL" id="KAF4509146.1"/>
    </source>
</evidence>
<dbReference type="InterPro" id="IPR050689">
    <property type="entry name" value="FKBP-type_PPIase"/>
</dbReference>
<evidence type="ECO:0000256" key="6">
    <source>
        <dbReference type="PROSITE-ProRule" id="PRU00277"/>
    </source>
</evidence>
<dbReference type="PANTHER" id="PTHR10516">
    <property type="entry name" value="PEPTIDYL-PROLYL CIS-TRANS ISOMERASE"/>
    <property type="match status" value="1"/>
</dbReference>
<comment type="similarity">
    <text evidence="5">Belongs to the FKBP-type PPIase family. FKBP1 subfamily.</text>
</comment>
<evidence type="ECO:0000256" key="5">
    <source>
        <dbReference type="ARBA" id="ARBA00038106"/>
    </source>
</evidence>
<dbReference type="GO" id="GO:0005737">
    <property type="term" value="C:cytoplasm"/>
    <property type="evidence" value="ECO:0007669"/>
    <property type="project" value="TreeGrafter"/>
</dbReference>
<dbReference type="InterPro" id="IPR046357">
    <property type="entry name" value="PPIase_dom_sf"/>
</dbReference>
<dbReference type="Proteomes" id="UP000557566">
    <property type="component" value="Unassembled WGS sequence"/>
</dbReference>
<dbReference type="PANTHER" id="PTHR10516:SF447">
    <property type="entry name" value="FK506-BINDING PROTEIN 1B"/>
    <property type="match status" value="1"/>
</dbReference>
<dbReference type="EMBL" id="JAAVMX010000005">
    <property type="protein sequence ID" value="KAF4509146.1"/>
    <property type="molecule type" value="Genomic_DNA"/>
</dbReference>
<organism evidence="8 9">
    <name type="scientific">Ophiocordyceps sinensis</name>
    <dbReference type="NCBI Taxonomy" id="72228"/>
    <lineage>
        <taxon>Eukaryota</taxon>
        <taxon>Fungi</taxon>
        <taxon>Dikarya</taxon>
        <taxon>Ascomycota</taxon>
        <taxon>Pezizomycotina</taxon>
        <taxon>Sordariomycetes</taxon>
        <taxon>Hypocreomycetidae</taxon>
        <taxon>Hypocreales</taxon>
        <taxon>Ophiocordycipitaceae</taxon>
        <taxon>Ophiocordyceps</taxon>
    </lineage>
</organism>
<dbReference type="PROSITE" id="PS50059">
    <property type="entry name" value="FKBP_PPIASE"/>
    <property type="match status" value="1"/>
</dbReference>
<dbReference type="InterPro" id="IPR001179">
    <property type="entry name" value="PPIase_FKBP_dom"/>
</dbReference>
<evidence type="ECO:0000256" key="4">
    <source>
        <dbReference type="ARBA" id="ARBA00023235"/>
    </source>
</evidence>
<evidence type="ECO:0000256" key="3">
    <source>
        <dbReference type="ARBA" id="ARBA00023110"/>
    </source>
</evidence>
<sequence length="115" mass="12638">MGVTKISLRNGVGEHPGIADVVVTAYIGYVRDTSKPDDKGELFHSSEGLDFVVQLGRGLLIRGWEEGLMQMRVGEMATLHMTSDYAYGPRGFPPRIPPDADLVFDVELRSIVDGF</sequence>
<proteinExistence type="inferred from homology"/>
<dbReference type="GO" id="GO:0003755">
    <property type="term" value="F:peptidyl-prolyl cis-trans isomerase activity"/>
    <property type="evidence" value="ECO:0007669"/>
    <property type="project" value="UniProtKB-KW"/>
</dbReference>
<keyword evidence="4 6" id="KW-0413">Isomerase</keyword>
<evidence type="ECO:0000256" key="1">
    <source>
        <dbReference type="ARBA" id="ARBA00000971"/>
    </source>
</evidence>
<evidence type="ECO:0000259" key="7">
    <source>
        <dbReference type="PROSITE" id="PS50059"/>
    </source>
</evidence>
<dbReference type="Gene3D" id="3.10.50.40">
    <property type="match status" value="1"/>
</dbReference>
<keyword evidence="9" id="KW-1185">Reference proteome</keyword>
<protein>
    <recommendedName>
        <fullName evidence="2 6">peptidylprolyl isomerase</fullName>
        <ecNumber evidence="2 6">5.2.1.8</ecNumber>
    </recommendedName>
</protein>
<comment type="caution">
    <text evidence="8">The sequence shown here is derived from an EMBL/GenBank/DDBJ whole genome shotgun (WGS) entry which is preliminary data.</text>
</comment>
<comment type="catalytic activity">
    <reaction evidence="1 6">
        <text>[protein]-peptidylproline (omega=180) = [protein]-peptidylproline (omega=0)</text>
        <dbReference type="Rhea" id="RHEA:16237"/>
        <dbReference type="Rhea" id="RHEA-COMP:10747"/>
        <dbReference type="Rhea" id="RHEA-COMP:10748"/>
        <dbReference type="ChEBI" id="CHEBI:83833"/>
        <dbReference type="ChEBI" id="CHEBI:83834"/>
        <dbReference type="EC" id="5.2.1.8"/>
    </reaction>
</comment>
<reference evidence="8 9" key="1">
    <citation type="journal article" date="2020" name="Genome Biol. Evol.">
        <title>A new high-quality draft genome assembly of the Chinese cordyceps Ophiocordyceps sinensis.</title>
        <authorList>
            <person name="Shu R."/>
            <person name="Zhang J."/>
            <person name="Meng Q."/>
            <person name="Zhang H."/>
            <person name="Zhou G."/>
            <person name="Li M."/>
            <person name="Wu P."/>
            <person name="Zhao Y."/>
            <person name="Chen C."/>
            <person name="Qin Q."/>
        </authorList>
    </citation>
    <scope>NUCLEOTIDE SEQUENCE [LARGE SCALE GENOMIC DNA]</scope>
    <source>
        <strain evidence="8 9">IOZ07</strain>
    </source>
</reference>
<evidence type="ECO:0000256" key="2">
    <source>
        <dbReference type="ARBA" id="ARBA00013194"/>
    </source>
</evidence>
<evidence type="ECO:0000313" key="9">
    <source>
        <dbReference type="Proteomes" id="UP000557566"/>
    </source>
</evidence>
<dbReference type="SUPFAM" id="SSF54534">
    <property type="entry name" value="FKBP-like"/>
    <property type="match status" value="1"/>
</dbReference>
<feature type="domain" description="PPIase FKBP-type" evidence="7">
    <location>
        <begin position="19"/>
        <end position="112"/>
    </location>
</feature>
<dbReference type="OrthoDB" id="1902587at2759"/>
<dbReference type="EC" id="5.2.1.8" evidence="2 6"/>